<sequence length="252" mass="25836">MSPSCGGGGGAGPRGPVLVVQDTPSPTSPGMIDGPVGSLCGSPGSAAEWLGPVSQALRLRSMAVPRLLHPERRLRLRGPPPSSAQHQDAAACPGSLDCALKRRARCPPGAHVCGPCLQPFQEDRQGLCVPRMRQPLGMAPCPPVHLLPSSALGGPAPCGMPGLASLPPSGLVALSRWHQCGVGQWAGAWGSHPSQGHQYPAGSARVTPGETRSAFPRPESPQSQAATSPPPELPLLFAQGPFSLHHALVLSA</sequence>
<organism evidence="2">
    <name type="scientific">Capra hircus</name>
    <name type="common">Goat</name>
    <dbReference type="NCBI Taxonomy" id="9925"/>
    <lineage>
        <taxon>Eukaryota</taxon>
        <taxon>Metazoa</taxon>
        <taxon>Chordata</taxon>
        <taxon>Craniata</taxon>
        <taxon>Vertebrata</taxon>
        <taxon>Euteleostomi</taxon>
        <taxon>Mammalia</taxon>
        <taxon>Eutheria</taxon>
        <taxon>Laurasiatheria</taxon>
        <taxon>Artiodactyla</taxon>
        <taxon>Ruminantia</taxon>
        <taxon>Pecora</taxon>
        <taxon>Bovidae</taxon>
        <taxon>Caprinae</taxon>
        <taxon>Capra</taxon>
    </lineage>
</organism>
<accession>A0A8C2NY41</accession>
<evidence type="ECO:0000313" key="2">
    <source>
        <dbReference type="Ensembl" id="ENSCHIP00010010484.1"/>
    </source>
</evidence>
<evidence type="ECO:0000256" key="1">
    <source>
        <dbReference type="SAM" id="MobiDB-lite"/>
    </source>
</evidence>
<dbReference type="PANTHER" id="PTHR23352:SF2">
    <property type="entry name" value="NEURAL PROLIFERATION DIFFERENTIATION AND CONTROL PROTEIN 1"/>
    <property type="match status" value="1"/>
</dbReference>
<dbReference type="InterPro" id="IPR009635">
    <property type="entry name" value="NPDC1"/>
</dbReference>
<dbReference type="Pfam" id="PF06809">
    <property type="entry name" value="NPDC1"/>
    <property type="match status" value="1"/>
</dbReference>
<dbReference type="Ensembl" id="ENSCHIT00010014861.1">
    <property type="protein sequence ID" value="ENSCHIP00010010484.1"/>
    <property type="gene ID" value="ENSCHIG00010007714.1"/>
</dbReference>
<name>A0A8C2NY41_CAPHI</name>
<feature type="region of interest" description="Disordered" evidence="1">
    <location>
        <begin position="1"/>
        <end position="28"/>
    </location>
</feature>
<reference evidence="2" key="2">
    <citation type="submission" date="2025-08" db="UniProtKB">
        <authorList>
            <consortium name="Ensembl"/>
        </authorList>
    </citation>
    <scope>IDENTIFICATION</scope>
</reference>
<proteinExistence type="predicted"/>
<reference evidence="2" key="1">
    <citation type="submission" date="2019-03" db="EMBL/GenBank/DDBJ databases">
        <title>Genome sequencing and reference-guided assembly of Black Bengal Goat (Capra hircus).</title>
        <authorList>
            <person name="Siddiki A.Z."/>
            <person name="Baten A."/>
            <person name="Billah M."/>
            <person name="Alam M.A.U."/>
            <person name="Shawrob K.S.M."/>
            <person name="Saha S."/>
            <person name="Chowdhury M."/>
            <person name="Rahman A.H."/>
            <person name="Stear M."/>
            <person name="Miah G."/>
            <person name="Das G.B."/>
            <person name="Hossain M.M."/>
            <person name="Kumkum M."/>
            <person name="Islam M.S."/>
            <person name="Mollah A.M."/>
            <person name="Ahsan A."/>
            <person name="Tusar F."/>
            <person name="Khan M.K.I."/>
        </authorList>
    </citation>
    <scope>NUCLEOTIDE SEQUENCE [LARGE SCALE GENOMIC DNA]</scope>
</reference>
<feature type="compositionally biased region" description="Gly residues" evidence="1">
    <location>
        <begin position="1"/>
        <end position="13"/>
    </location>
</feature>
<dbReference type="GO" id="GO:0016020">
    <property type="term" value="C:membrane"/>
    <property type="evidence" value="ECO:0007669"/>
    <property type="project" value="InterPro"/>
</dbReference>
<feature type="region of interest" description="Disordered" evidence="1">
    <location>
        <begin position="193"/>
        <end position="232"/>
    </location>
</feature>
<protein>
    <submittedName>
        <fullName evidence="2">Uncharacterized protein</fullName>
    </submittedName>
</protein>
<dbReference type="AlphaFoldDB" id="A0A8C2NY41"/>
<dbReference type="PANTHER" id="PTHR23352">
    <property type="entry name" value="NEURAL PROLIFERATION DIFFERENTIATION AND CONTROL PROTEIN-1 NPDC-1 PROTEIN"/>
    <property type="match status" value="1"/>
</dbReference>